<evidence type="ECO:0000313" key="6">
    <source>
        <dbReference type="Proteomes" id="UP000252884"/>
    </source>
</evidence>
<protein>
    <submittedName>
        <fullName evidence="5">Long-chain acyl-CoA synthetase</fullName>
    </submittedName>
</protein>
<dbReference type="PROSITE" id="PS00455">
    <property type="entry name" value="AMP_BINDING"/>
    <property type="match status" value="1"/>
</dbReference>
<organism evidence="5 6">
    <name type="scientific">Pseudorhodoferax soli</name>
    <dbReference type="NCBI Taxonomy" id="545864"/>
    <lineage>
        <taxon>Bacteria</taxon>
        <taxon>Pseudomonadati</taxon>
        <taxon>Pseudomonadota</taxon>
        <taxon>Betaproteobacteria</taxon>
        <taxon>Burkholderiales</taxon>
        <taxon>Comamonadaceae</taxon>
    </lineage>
</organism>
<dbReference type="PANTHER" id="PTHR43767:SF1">
    <property type="entry name" value="NONRIBOSOMAL PEPTIDE SYNTHASE PES1 (EUROFUNG)-RELATED"/>
    <property type="match status" value="1"/>
</dbReference>
<comment type="similarity">
    <text evidence="1">Belongs to the ATP-dependent AMP-binding enzyme family.</text>
</comment>
<dbReference type="EMBL" id="QPJK01000006">
    <property type="protein sequence ID" value="RCW69470.1"/>
    <property type="molecule type" value="Genomic_DNA"/>
</dbReference>
<dbReference type="InterPro" id="IPR020845">
    <property type="entry name" value="AMP-binding_CS"/>
</dbReference>
<dbReference type="Proteomes" id="UP000252884">
    <property type="component" value="Unassembled WGS sequence"/>
</dbReference>
<accession>A0A368XNB3</accession>
<dbReference type="FunFam" id="3.30.300.30:FF:000008">
    <property type="entry name" value="2,3-dihydroxybenzoate-AMP ligase"/>
    <property type="match status" value="1"/>
</dbReference>
<feature type="domain" description="AMP-binding enzyme C-terminal" evidence="4">
    <location>
        <begin position="432"/>
        <end position="507"/>
    </location>
</feature>
<reference evidence="5 6" key="1">
    <citation type="submission" date="2018-07" db="EMBL/GenBank/DDBJ databases">
        <title>Genomic Encyclopedia of Type Strains, Phase IV (KMG-IV): sequencing the most valuable type-strain genomes for metagenomic binning, comparative biology and taxonomic classification.</title>
        <authorList>
            <person name="Goeker M."/>
        </authorList>
    </citation>
    <scope>NUCLEOTIDE SEQUENCE [LARGE SCALE GENOMIC DNA]</scope>
    <source>
        <strain evidence="5 6">DSM 21634</strain>
    </source>
</reference>
<proteinExistence type="inferred from homology"/>
<dbReference type="OrthoDB" id="9766486at2"/>
<sequence>MQLTQGLHRMLQQQPGKVATWFALPDGSVRTRTYAQLGERAMRIASVLRAHGVAPGDRVALLSANSDRYLEFFMATWWAGAIACPVNMRWSAAEMAYSLDDAGVRVLLVGADFVPMLPAIHEQAREGFAALFFGDPDNGSQPPDLPDLEALLAASAPGQEHAGRQDDPAAIFYTGGTTGLPKGVVLSHLNLWSSAMGRMAQVPSSADAVALHVAPMFHLASAGRLISHTLIGGSAMVLASFRADSVVDAIERHAVAEVVLIPSMLQMLLDHPCFDPARLASLRRITYGGAPISPALLDRALAALPQAEFVQCYGQTEASPLITINSHESHVGEGRRLGRLRSAGRVVYGVQMRVVDPDGRDTAPGVAGEIIARGPNVMLGYWRKPEETARALRNGWLHTGDGGYLDEHGYLYVVDRLKDMIITGGENVYSAEVENALAEHPAIAQCAVIGIPSAAWGESVHAVVVLKAGASATAAELQAHCKARIAGYKCPKSVEFRGELPMSSVGKVLKTALRRPYLDAMR</sequence>
<dbReference type="SUPFAM" id="SSF56801">
    <property type="entry name" value="Acetyl-CoA synthetase-like"/>
    <property type="match status" value="1"/>
</dbReference>
<dbReference type="PANTHER" id="PTHR43767">
    <property type="entry name" value="LONG-CHAIN-FATTY-ACID--COA LIGASE"/>
    <property type="match status" value="1"/>
</dbReference>
<dbReference type="InterPro" id="IPR042099">
    <property type="entry name" value="ANL_N_sf"/>
</dbReference>
<dbReference type="InterPro" id="IPR000873">
    <property type="entry name" value="AMP-dep_synth/lig_dom"/>
</dbReference>
<keyword evidence="2" id="KW-0436">Ligase</keyword>
<dbReference type="NCBIfam" id="NF004837">
    <property type="entry name" value="PRK06187.1"/>
    <property type="match status" value="1"/>
</dbReference>
<keyword evidence="6" id="KW-1185">Reference proteome</keyword>
<dbReference type="Pfam" id="PF13193">
    <property type="entry name" value="AMP-binding_C"/>
    <property type="match status" value="1"/>
</dbReference>
<name>A0A368XNB3_9BURK</name>
<dbReference type="InterPro" id="IPR050237">
    <property type="entry name" value="ATP-dep_AMP-bd_enzyme"/>
</dbReference>
<dbReference type="InterPro" id="IPR025110">
    <property type="entry name" value="AMP-bd_C"/>
</dbReference>
<dbReference type="Pfam" id="PF00501">
    <property type="entry name" value="AMP-binding"/>
    <property type="match status" value="1"/>
</dbReference>
<feature type="domain" description="AMP-dependent synthetase/ligase" evidence="3">
    <location>
        <begin position="11"/>
        <end position="382"/>
    </location>
</feature>
<comment type="caution">
    <text evidence="5">The sequence shown here is derived from an EMBL/GenBank/DDBJ whole genome shotgun (WGS) entry which is preliminary data.</text>
</comment>
<dbReference type="CDD" id="cd17631">
    <property type="entry name" value="FACL_FadD13-like"/>
    <property type="match status" value="1"/>
</dbReference>
<evidence type="ECO:0000259" key="3">
    <source>
        <dbReference type="Pfam" id="PF00501"/>
    </source>
</evidence>
<dbReference type="Gene3D" id="3.40.50.12780">
    <property type="entry name" value="N-terminal domain of ligase-like"/>
    <property type="match status" value="1"/>
</dbReference>
<dbReference type="InterPro" id="IPR045851">
    <property type="entry name" value="AMP-bd_C_sf"/>
</dbReference>
<evidence type="ECO:0000259" key="4">
    <source>
        <dbReference type="Pfam" id="PF13193"/>
    </source>
</evidence>
<evidence type="ECO:0000256" key="2">
    <source>
        <dbReference type="ARBA" id="ARBA00022598"/>
    </source>
</evidence>
<dbReference type="AlphaFoldDB" id="A0A368XNB3"/>
<gene>
    <name evidence="5" type="ORF">DES41_106344</name>
</gene>
<dbReference type="RefSeq" id="WP_114469871.1">
    <property type="nucleotide sequence ID" value="NZ_QPJK01000006.1"/>
</dbReference>
<evidence type="ECO:0000256" key="1">
    <source>
        <dbReference type="ARBA" id="ARBA00006432"/>
    </source>
</evidence>
<dbReference type="Gene3D" id="3.30.300.30">
    <property type="match status" value="1"/>
</dbReference>
<evidence type="ECO:0000313" key="5">
    <source>
        <dbReference type="EMBL" id="RCW69470.1"/>
    </source>
</evidence>
<dbReference type="GO" id="GO:0016878">
    <property type="term" value="F:acid-thiol ligase activity"/>
    <property type="evidence" value="ECO:0007669"/>
    <property type="project" value="UniProtKB-ARBA"/>
</dbReference>